<reference evidence="2" key="1">
    <citation type="submission" date="2021-07" db="EMBL/GenBank/DDBJ databases">
        <authorList>
            <person name="Durling M."/>
        </authorList>
    </citation>
    <scope>NUCLEOTIDE SEQUENCE</scope>
</reference>
<dbReference type="AlphaFoldDB" id="A0A9N9KQD8"/>
<evidence type="ECO:0000313" key="3">
    <source>
        <dbReference type="Proteomes" id="UP000696280"/>
    </source>
</evidence>
<protein>
    <recommendedName>
        <fullName evidence="4">Hydrophobin</fullName>
    </recommendedName>
</protein>
<dbReference type="Proteomes" id="UP000696280">
    <property type="component" value="Unassembled WGS sequence"/>
</dbReference>
<keyword evidence="3" id="KW-1185">Reference proteome</keyword>
<evidence type="ECO:0000313" key="2">
    <source>
        <dbReference type="EMBL" id="CAG8950132.1"/>
    </source>
</evidence>
<evidence type="ECO:0000256" key="1">
    <source>
        <dbReference type="SAM" id="SignalP"/>
    </source>
</evidence>
<accession>A0A9N9KQD8</accession>
<organism evidence="2 3">
    <name type="scientific">Hymenoscyphus fraxineus</name>
    <dbReference type="NCBI Taxonomy" id="746836"/>
    <lineage>
        <taxon>Eukaryota</taxon>
        <taxon>Fungi</taxon>
        <taxon>Dikarya</taxon>
        <taxon>Ascomycota</taxon>
        <taxon>Pezizomycotina</taxon>
        <taxon>Leotiomycetes</taxon>
        <taxon>Helotiales</taxon>
        <taxon>Helotiaceae</taxon>
        <taxon>Hymenoscyphus</taxon>
    </lineage>
</organism>
<evidence type="ECO:0008006" key="4">
    <source>
        <dbReference type="Google" id="ProtNLM"/>
    </source>
</evidence>
<sequence length="99" mass="10306">MQITALLLAIGLLATPTVQQTGLVYCEYGGHSLPSGSQGCDKHVFCCGTNQSSNPKGPWQVGRVCNRVTTPDNEPFGCTARVSATGGTNDPEIGSVMCC</sequence>
<dbReference type="OrthoDB" id="10379481at2759"/>
<keyword evidence="1" id="KW-0732">Signal</keyword>
<name>A0A9N9KQD8_9HELO</name>
<proteinExistence type="predicted"/>
<dbReference type="EMBL" id="CAJVRL010000035">
    <property type="protein sequence ID" value="CAG8950132.1"/>
    <property type="molecule type" value="Genomic_DNA"/>
</dbReference>
<comment type="caution">
    <text evidence="2">The sequence shown here is derived from an EMBL/GenBank/DDBJ whole genome shotgun (WGS) entry which is preliminary data.</text>
</comment>
<feature type="signal peptide" evidence="1">
    <location>
        <begin position="1"/>
        <end position="19"/>
    </location>
</feature>
<gene>
    <name evidence="2" type="ORF">HYFRA_00008367</name>
</gene>
<feature type="chain" id="PRO_5040175056" description="Hydrophobin" evidence="1">
    <location>
        <begin position="20"/>
        <end position="99"/>
    </location>
</feature>